<accession>A0A5B7JEC7</accession>
<dbReference type="AlphaFoldDB" id="A0A5B7JEC7"/>
<sequence>MAKGRMAGFGMRGIDLDPSDQGAKMAALRPPGHHRTGPKTMVAARPARGLSPPLFPPPHRHAE</sequence>
<dbReference type="Proteomes" id="UP000324222">
    <property type="component" value="Unassembled WGS sequence"/>
</dbReference>
<evidence type="ECO:0000313" key="2">
    <source>
        <dbReference type="EMBL" id="MPC96341.1"/>
    </source>
</evidence>
<evidence type="ECO:0000313" key="3">
    <source>
        <dbReference type="Proteomes" id="UP000324222"/>
    </source>
</evidence>
<organism evidence="2 3">
    <name type="scientific">Portunus trituberculatus</name>
    <name type="common">Swimming crab</name>
    <name type="synonym">Neptunus trituberculatus</name>
    <dbReference type="NCBI Taxonomy" id="210409"/>
    <lineage>
        <taxon>Eukaryota</taxon>
        <taxon>Metazoa</taxon>
        <taxon>Ecdysozoa</taxon>
        <taxon>Arthropoda</taxon>
        <taxon>Crustacea</taxon>
        <taxon>Multicrustacea</taxon>
        <taxon>Malacostraca</taxon>
        <taxon>Eumalacostraca</taxon>
        <taxon>Eucarida</taxon>
        <taxon>Decapoda</taxon>
        <taxon>Pleocyemata</taxon>
        <taxon>Brachyura</taxon>
        <taxon>Eubrachyura</taxon>
        <taxon>Portunoidea</taxon>
        <taxon>Portunidae</taxon>
        <taxon>Portuninae</taxon>
        <taxon>Portunus</taxon>
    </lineage>
</organism>
<feature type="region of interest" description="Disordered" evidence="1">
    <location>
        <begin position="1"/>
        <end position="63"/>
    </location>
</feature>
<name>A0A5B7JEC7_PORTR</name>
<comment type="caution">
    <text evidence="2">The sequence shown here is derived from an EMBL/GenBank/DDBJ whole genome shotgun (WGS) entry which is preliminary data.</text>
</comment>
<dbReference type="EMBL" id="VSRR010105621">
    <property type="protein sequence ID" value="MPC96341.1"/>
    <property type="molecule type" value="Genomic_DNA"/>
</dbReference>
<protein>
    <submittedName>
        <fullName evidence="2">Uncharacterized protein</fullName>
    </submittedName>
</protein>
<gene>
    <name evidence="2" type="ORF">E2C01_091597</name>
</gene>
<evidence type="ECO:0000256" key="1">
    <source>
        <dbReference type="SAM" id="MobiDB-lite"/>
    </source>
</evidence>
<proteinExistence type="predicted"/>
<reference evidence="2 3" key="1">
    <citation type="submission" date="2019-05" db="EMBL/GenBank/DDBJ databases">
        <title>Another draft genome of Portunus trituberculatus and its Hox gene families provides insights of decapod evolution.</title>
        <authorList>
            <person name="Jeong J.-H."/>
            <person name="Song I."/>
            <person name="Kim S."/>
            <person name="Choi T."/>
            <person name="Kim D."/>
            <person name="Ryu S."/>
            <person name="Kim W."/>
        </authorList>
    </citation>
    <scope>NUCLEOTIDE SEQUENCE [LARGE SCALE GENOMIC DNA]</scope>
    <source>
        <tissue evidence="2">Muscle</tissue>
    </source>
</reference>
<keyword evidence="3" id="KW-1185">Reference proteome</keyword>